<dbReference type="Gene3D" id="3.90.76.10">
    <property type="entry name" value="Dipeptide-binding Protein, Domain 1"/>
    <property type="match status" value="1"/>
</dbReference>
<evidence type="ECO:0000256" key="2">
    <source>
        <dbReference type="ARBA" id="ARBA00005695"/>
    </source>
</evidence>
<reference evidence="6 7" key="1">
    <citation type="submission" date="2018-08" db="EMBL/GenBank/DDBJ databases">
        <title>A genome reference for cultivated species of the human gut microbiota.</title>
        <authorList>
            <person name="Zou Y."/>
            <person name="Xue W."/>
            <person name="Luo G."/>
        </authorList>
    </citation>
    <scope>NUCLEOTIDE SEQUENCE [LARGE SCALE GENOMIC DNA]</scope>
    <source>
        <strain evidence="6 7">AM07-24</strain>
    </source>
</reference>
<name>A0A415DVZ5_9FIRM</name>
<organism evidence="6 7">
    <name type="scientific">Emergencia timonensis</name>
    <dbReference type="NCBI Taxonomy" id="1776384"/>
    <lineage>
        <taxon>Bacteria</taxon>
        <taxon>Bacillati</taxon>
        <taxon>Bacillota</taxon>
        <taxon>Clostridia</taxon>
        <taxon>Peptostreptococcales</taxon>
        <taxon>Anaerovoracaceae</taxon>
        <taxon>Emergencia</taxon>
    </lineage>
</organism>
<dbReference type="PANTHER" id="PTHR30290:SF10">
    <property type="entry name" value="PERIPLASMIC OLIGOPEPTIDE-BINDING PROTEIN-RELATED"/>
    <property type="match status" value="1"/>
</dbReference>
<dbReference type="InterPro" id="IPR030678">
    <property type="entry name" value="Peptide/Ni-bd"/>
</dbReference>
<dbReference type="OrthoDB" id="9801912at2"/>
<dbReference type="STRING" id="1776384.GCA_900086585_01375"/>
<feature type="domain" description="Solute-binding protein family 5" evidence="5">
    <location>
        <begin position="82"/>
        <end position="474"/>
    </location>
</feature>
<dbReference type="InterPro" id="IPR000914">
    <property type="entry name" value="SBP_5_dom"/>
</dbReference>
<dbReference type="GO" id="GO:0030313">
    <property type="term" value="C:cell envelope"/>
    <property type="evidence" value="ECO:0007669"/>
    <property type="project" value="UniProtKB-SubCell"/>
</dbReference>
<evidence type="ECO:0000256" key="4">
    <source>
        <dbReference type="ARBA" id="ARBA00022729"/>
    </source>
</evidence>
<protein>
    <submittedName>
        <fullName evidence="6">Peptide ABC transporter substrate-binding protein</fullName>
    </submittedName>
</protein>
<keyword evidence="7" id="KW-1185">Reference proteome</keyword>
<gene>
    <name evidence="6" type="ORF">DW099_16795</name>
</gene>
<accession>A0A415DVZ5</accession>
<dbReference type="Gene3D" id="3.40.190.10">
    <property type="entry name" value="Periplasmic binding protein-like II"/>
    <property type="match status" value="1"/>
</dbReference>
<dbReference type="SUPFAM" id="SSF53850">
    <property type="entry name" value="Periplasmic binding protein-like II"/>
    <property type="match status" value="1"/>
</dbReference>
<comment type="similarity">
    <text evidence="2">Belongs to the bacterial solute-binding protein 5 family.</text>
</comment>
<dbReference type="Proteomes" id="UP000284841">
    <property type="component" value="Unassembled WGS sequence"/>
</dbReference>
<dbReference type="AlphaFoldDB" id="A0A415DVZ5"/>
<dbReference type="GO" id="GO:0042597">
    <property type="term" value="C:periplasmic space"/>
    <property type="evidence" value="ECO:0007669"/>
    <property type="project" value="UniProtKB-ARBA"/>
</dbReference>
<dbReference type="Pfam" id="PF00496">
    <property type="entry name" value="SBP_bac_5"/>
    <property type="match status" value="1"/>
</dbReference>
<dbReference type="GO" id="GO:0043190">
    <property type="term" value="C:ATP-binding cassette (ABC) transporter complex"/>
    <property type="evidence" value="ECO:0007669"/>
    <property type="project" value="InterPro"/>
</dbReference>
<dbReference type="GO" id="GO:0015833">
    <property type="term" value="P:peptide transport"/>
    <property type="evidence" value="ECO:0007669"/>
    <property type="project" value="TreeGrafter"/>
</dbReference>
<dbReference type="PIRSF" id="PIRSF002741">
    <property type="entry name" value="MppA"/>
    <property type="match status" value="1"/>
</dbReference>
<proteinExistence type="inferred from homology"/>
<dbReference type="PANTHER" id="PTHR30290">
    <property type="entry name" value="PERIPLASMIC BINDING COMPONENT OF ABC TRANSPORTER"/>
    <property type="match status" value="1"/>
</dbReference>
<evidence type="ECO:0000256" key="3">
    <source>
        <dbReference type="ARBA" id="ARBA00022448"/>
    </source>
</evidence>
<evidence type="ECO:0000259" key="5">
    <source>
        <dbReference type="Pfam" id="PF00496"/>
    </source>
</evidence>
<dbReference type="FunFam" id="3.90.76.10:FF:000001">
    <property type="entry name" value="Oligopeptide ABC transporter substrate-binding protein"/>
    <property type="match status" value="1"/>
</dbReference>
<dbReference type="EMBL" id="QRMS01000006">
    <property type="protein sequence ID" value="RHJ84631.1"/>
    <property type="molecule type" value="Genomic_DNA"/>
</dbReference>
<sequence>MNAKKMKKVSLLIILALTVGLFAGCGGGGNSAGPLKDDGSVVLRIPFNAEPSSLDPGYGNSSDSICPRGMMYEGLVRIYDNKIEPAMAESWKVSKDGLTYTFKLRDSKWSDGEPVTAYDFEYGIKRLLDPSDEAPNGNYAWMGYYFKNGQEFNEGKVSADEVGVKALDDKTLQITAVKNMPYFLDLMKMPCFYPVRKDVAEEYGKDYAAAPDKVVCNGPFVLKEWEHESKLVFEKNPNYWNADNINVDGVEAYIISEQETVMNMFDNGELDITNTIEKEYIDKYKEKEEAVYIEGATVWYNIINVKTDRGEISKLLRNKNFRQAVSYALDRNAIVDAARGDGSFAISRMCPDMLSVSDTTLGEKYPLDPYPAKGDTDKAKTLFEKALKETGISADKLPKLTLLTFDDSTAKTTAEIIQNVMSTTFGLEVTIDTQTYSARVEKENKGDYDFCITNWAPDYNDPMTFLECYESNNSYNTYFGGYSNDKYDQLIKFCNTTNDMKARADKLFEAEKMLADEMVGVPLFQTSGYWGKKTYVSGISKCGFGANDPDLARVHYDGDK</sequence>
<dbReference type="InterPro" id="IPR039424">
    <property type="entry name" value="SBP_5"/>
</dbReference>
<evidence type="ECO:0000313" key="7">
    <source>
        <dbReference type="Proteomes" id="UP000284841"/>
    </source>
</evidence>
<evidence type="ECO:0000256" key="1">
    <source>
        <dbReference type="ARBA" id="ARBA00004196"/>
    </source>
</evidence>
<keyword evidence="3" id="KW-0813">Transport</keyword>
<dbReference type="RefSeq" id="WP_118336448.1">
    <property type="nucleotide sequence ID" value="NZ_AP025567.1"/>
</dbReference>
<dbReference type="GO" id="GO:1904680">
    <property type="term" value="F:peptide transmembrane transporter activity"/>
    <property type="evidence" value="ECO:0007669"/>
    <property type="project" value="TreeGrafter"/>
</dbReference>
<dbReference type="CDD" id="cd08504">
    <property type="entry name" value="PBP2_OppA"/>
    <property type="match status" value="1"/>
</dbReference>
<comment type="caution">
    <text evidence="6">The sequence shown here is derived from an EMBL/GenBank/DDBJ whole genome shotgun (WGS) entry which is preliminary data.</text>
</comment>
<keyword evidence="4" id="KW-0732">Signal</keyword>
<dbReference type="Gene3D" id="3.10.105.10">
    <property type="entry name" value="Dipeptide-binding Protein, Domain 3"/>
    <property type="match status" value="1"/>
</dbReference>
<evidence type="ECO:0000313" key="6">
    <source>
        <dbReference type="EMBL" id="RHJ84631.1"/>
    </source>
</evidence>
<comment type="subcellular location">
    <subcellularLocation>
        <location evidence="1">Cell envelope</location>
    </subcellularLocation>
</comment>
<dbReference type="PROSITE" id="PS51257">
    <property type="entry name" value="PROKAR_LIPOPROTEIN"/>
    <property type="match status" value="1"/>
</dbReference>